<dbReference type="InterPro" id="IPR011024">
    <property type="entry name" value="G_crystallin-like"/>
</dbReference>
<evidence type="ECO:0000313" key="3">
    <source>
        <dbReference type="Proteomes" id="UP001281003"/>
    </source>
</evidence>
<reference evidence="2" key="2">
    <citation type="submission" date="2023-07" db="EMBL/GenBank/DDBJ databases">
        <authorList>
            <consortium name="Lawrence Berkeley National Laboratory"/>
            <person name="Haridas S."/>
            <person name="Hensen N."/>
            <person name="Bonometti L."/>
            <person name="Westerberg I."/>
            <person name="Brannstrom I.O."/>
            <person name="Guillou S."/>
            <person name="Cros-Aarteil S."/>
            <person name="Calhoun S."/>
            <person name="Kuo A."/>
            <person name="Mondo S."/>
            <person name="Pangilinan J."/>
            <person name="Riley R."/>
            <person name="LaButti K."/>
            <person name="Andreopoulos B."/>
            <person name="Lipzen A."/>
            <person name="Chen C."/>
            <person name="Yanf M."/>
            <person name="Daum C."/>
            <person name="Ng V."/>
            <person name="Clum A."/>
            <person name="Steindorff A."/>
            <person name="Ohm R."/>
            <person name="Martin F."/>
            <person name="Silar P."/>
            <person name="Natvig D."/>
            <person name="Lalanne C."/>
            <person name="Gautier V."/>
            <person name="Ament-velasquez S.L."/>
            <person name="Kruys A."/>
            <person name="Hutchinson M.I."/>
            <person name="Powell A.J."/>
            <person name="Barry K."/>
            <person name="Miller A.N."/>
            <person name="Grigoriev I.V."/>
            <person name="Debuchy R."/>
            <person name="Gladieux P."/>
            <person name="Thoren M.H."/>
            <person name="Johannesson H."/>
        </authorList>
    </citation>
    <scope>NUCLEOTIDE SEQUENCE</scope>
    <source>
        <strain evidence="2">FGSC 1904</strain>
    </source>
</reference>
<keyword evidence="3" id="KW-1185">Reference proteome</keyword>
<proteinExistence type="predicted"/>
<name>A0AAE0PEI0_SORBR</name>
<comment type="caution">
    <text evidence="2">The sequence shown here is derived from an EMBL/GenBank/DDBJ whole genome shotgun (WGS) entry which is preliminary data.</text>
</comment>
<dbReference type="EMBL" id="JAUTDP010000006">
    <property type="protein sequence ID" value="KAK3398503.1"/>
    <property type="molecule type" value="Genomic_DNA"/>
</dbReference>
<dbReference type="SUPFAM" id="SSF49695">
    <property type="entry name" value="gamma-Crystallin-like"/>
    <property type="match status" value="1"/>
</dbReference>
<gene>
    <name evidence="2" type="ORF">B0T20DRAFT_392902</name>
</gene>
<feature type="chain" id="PRO_5042214252" evidence="1">
    <location>
        <begin position="20"/>
        <end position="103"/>
    </location>
</feature>
<evidence type="ECO:0000256" key="1">
    <source>
        <dbReference type="SAM" id="SignalP"/>
    </source>
</evidence>
<keyword evidence="1" id="KW-0732">Signal</keyword>
<sequence length="103" mass="11280">MKLQLTSLFGLFLARSAQASFYVCTQENFQGICQNFDLPYNECHTFESFFDKKVVSAGPDEGSWCTLYANPGCTGDELNLNFPGLNSLGGWNNKAGSFNCAAV</sequence>
<accession>A0AAE0PEI0</accession>
<reference evidence="2" key="1">
    <citation type="journal article" date="2023" name="Mol. Phylogenet. Evol.">
        <title>Genome-scale phylogeny and comparative genomics of the fungal order Sordariales.</title>
        <authorList>
            <person name="Hensen N."/>
            <person name="Bonometti L."/>
            <person name="Westerberg I."/>
            <person name="Brannstrom I.O."/>
            <person name="Guillou S."/>
            <person name="Cros-Aarteil S."/>
            <person name="Calhoun S."/>
            <person name="Haridas S."/>
            <person name="Kuo A."/>
            <person name="Mondo S."/>
            <person name="Pangilinan J."/>
            <person name="Riley R."/>
            <person name="LaButti K."/>
            <person name="Andreopoulos B."/>
            <person name="Lipzen A."/>
            <person name="Chen C."/>
            <person name="Yan M."/>
            <person name="Daum C."/>
            <person name="Ng V."/>
            <person name="Clum A."/>
            <person name="Steindorff A."/>
            <person name="Ohm R.A."/>
            <person name="Martin F."/>
            <person name="Silar P."/>
            <person name="Natvig D.O."/>
            <person name="Lalanne C."/>
            <person name="Gautier V."/>
            <person name="Ament-Velasquez S.L."/>
            <person name="Kruys A."/>
            <person name="Hutchinson M.I."/>
            <person name="Powell A.J."/>
            <person name="Barry K."/>
            <person name="Miller A.N."/>
            <person name="Grigoriev I.V."/>
            <person name="Debuchy R."/>
            <person name="Gladieux P."/>
            <person name="Hiltunen Thoren M."/>
            <person name="Johannesson H."/>
        </authorList>
    </citation>
    <scope>NUCLEOTIDE SEQUENCE</scope>
    <source>
        <strain evidence="2">FGSC 1904</strain>
    </source>
</reference>
<dbReference type="AlphaFoldDB" id="A0AAE0PEI0"/>
<feature type="signal peptide" evidence="1">
    <location>
        <begin position="1"/>
        <end position="19"/>
    </location>
</feature>
<organism evidence="2 3">
    <name type="scientific">Sordaria brevicollis</name>
    <dbReference type="NCBI Taxonomy" id="83679"/>
    <lineage>
        <taxon>Eukaryota</taxon>
        <taxon>Fungi</taxon>
        <taxon>Dikarya</taxon>
        <taxon>Ascomycota</taxon>
        <taxon>Pezizomycotina</taxon>
        <taxon>Sordariomycetes</taxon>
        <taxon>Sordariomycetidae</taxon>
        <taxon>Sordariales</taxon>
        <taxon>Sordariaceae</taxon>
        <taxon>Sordaria</taxon>
    </lineage>
</organism>
<dbReference type="Proteomes" id="UP001281003">
    <property type="component" value="Unassembled WGS sequence"/>
</dbReference>
<dbReference type="Gene3D" id="2.60.20.10">
    <property type="entry name" value="Crystallins"/>
    <property type="match status" value="1"/>
</dbReference>
<protein>
    <submittedName>
        <fullName evidence="2">Uncharacterized protein</fullName>
    </submittedName>
</protein>
<evidence type="ECO:0000313" key="2">
    <source>
        <dbReference type="EMBL" id="KAK3398503.1"/>
    </source>
</evidence>